<name>A0A5S3PMC2_9RHOB</name>
<gene>
    <name evidence="1" type="ORF">FDT80_03890</name>
</gene>
<dbReference type="EMBL" id="VANS01000001">
    <property type="protein sequence ID" value="TMM54730.1"/>
    <property type="molecule type" value="Genomic_DNA"/>
</dbReference>
<sequence>MTDLDKAADATAREFLSGIYRTVKEFDVTLARNAILDCLFCAEEPNFIRDVGDHPLYAADARRVIGQMAPHMVDLAGRTLSGWPAAA</sequence>
<evidence type="ECO:0000313" key="2">
    <source>
        <dbReference type="Proteomes" id="UP000309550"/>
    </source>
</evidence>
<protein>
    <submittedName>
        <fullName evidence="1">Uncharacterized protein</fullName>
    </submittedName>
</protein>
<dbReference type="RefSeq" id="WP_138660902.1">
    <property type="nucleotide sequence ID" value="NZ_VANS01000001.1"/>
</dbReference>
<dbReference type="AlphaFoldDB" id="A0A5S3PMC2"/>
<organism evidence="1 2">
    <name type="scientific">Sulfitobacter sabulilitoris</name>
    <dbReference type="NCBI Taxonomy" id="2562655"/>
    <lineage>
        <taxon>Bacteria</taxon>
        <taxon>Pseudomonadati</taxon>
        <taxon>Pseudomonadota</taxon>
        <taxon>Alphaproteobacteria</taxon>
        <taxon>Rhodobacterales</taxon>
        <taxon>Roseobacteraceae</taxon>
        <taxon>Sulfitobacter</taxon>
    </lineage>
</organism>
<evidence type="ECO:0000313" key="1">
    <source>
        <dbReference type="EMBL" id="TMM54730.1"/>
    </source>
</evidence>
<dbReference type="Proteomes" id="UP000309550">
    <property type="component" value="Unassembled WGS sequence"/>
</dbReference>
<comment type="caution">
    <text evidence="1">The sequence shown here is derived from an EMBL/GenBank/DDBJ whole genome shotgun (WGS) entry which is preliminary data.</text>
</comment>
<accession>A0A5S3PMC2</accession>
<reference evidence="1 2" key="1">
    <citation type="submission" date="2019-05" db="EMBL/GenBank/DDBJ databases">
        <title>Sulfitobacter sabulilitoris sp. nov., isolated from a marine sand.</title>
        <authorList>
            <person name="Yoon J.-H."/>
        </authorList>
    </citation>
    <scope>NUCLEOTIDE SEQUENCE [LARGE SCALE GENOMIC DNA]</scope>
    <source>
        <strain evidence="1 2">HSMS-29</strain>
    </source>
</reference>
<dbReference type="OrthoDB" id="7862979at2"/>
<keyword evidence="2" id="KW-1185">Reference proteome</keyword>
<proteinExistence type="predicted"/>